<gene>
    <name evidence="2" type="ORF">FQV27_13525</name>
</gene>
<dbReference type="Pfam" id="PF08887">
    <property type="entry name" value="GAD-like"/>
    <property type="match status" value="1"/>
</dbReference>
<name>A0A5C6S031_9RHOB</name>
<dbReference type="EMBL" id="VOPL01000005">
    <property type="protein sequence ID" value="TXB68196.1"/>
    <property type="molecule type" value="Genomic_DNA"/>
</dbReference>
<dbReference type="InterPro" id="IPR014983">
    <property type="entry name" value="GAD-rel"/>
</dbReference>
<proteinExistence type="predicted"/>
<feature type="domain" description="GAD-related" evidence="1">
    <location>
        <begin position="13"/>
        <end position="105"/>
    </location>
</feature>
<accession>A0A5C6S031</accession>
<protein>
    <recommendedName>
        <fullName evidence="1">GAD-related domain-containing protein</fullName>
    </recommendedName>
</protein>
<sequence length="238" mass="26159">MSEGDSSDRGNLESLLSKAADPTRAAPASEIARWSGRLPPLLLDIWRRYGLVRLAGRRLRLIEPSRYAPLMAYIFHGDPDFEGDTHAIALGDFGGLALWSERHGFAFLNPQLASVEAPFLLATDPPPSDAQIADMLIAMPEAAIEAFDPAGEPLHARLLARLGRLDHDDIYAATPAPSQLGGTPEPDYIVADALEWLEAVYTEMNVMLVDMSRNPIELRMIGQPWQPERPQQLRGGKS</sequence>
<dbReference type="Proteomes" id="UP000321562">
    <property type="component" value="Unassembled WGS sequence"/>
</dbReference>
<dbReference type="RefSeq" id="WP_147099415.1">
    <property type="nucleotide sequence ID" value="NZ_JBHUFH010000003.1"/>
</dbReference>
<organism evidence="2 3">
    <name type="scientific">Paracoccus aurantiacus</name>
    <dbReference type="NCBI Taxonomy" id="2599412"/>
    <lineage>
        <taxon>Bacteria</taxon>
        <taxon>Pseudomonadati</taxon>
        <taxon>Pseudomonadota</taxon>
        <taxon>Alphaproteobacteria</taxon>
        <taxon>Rhodobacterales</taxon>
        <taxon>Paracoccaceae</taxon>
        <taxon>Paracoccus</taxon>
    </lineage>
</organism>
<dbReference type="AlphaFoldDB" id="A0A5C6S031"/>
<reference evidence="2 3" key="1">
    <citation type="submission" date="2019-08" db="EMBL/GenBank/DDBJ databases">
        <authorList>
            <person name="Ye J."/>
        </authorList>
    </citation>
    <scope>NUCLEOTIDE SEQUENCE [LARGE SCALE GENOMIC DNA]</scope>
    <source>
        <strain evidence="2 3">TK008</strain>
    </source>
</reference>
<evidence type="ECO:0000313" key="3">
    <source>
        <dbReference type="Proteomes" id="UP000321562"/>
    </source>
</evidence>
<dbReference type="OrthoDB" id="7777269at2"/>
<comment type="caution">
    <text evidence="2">The sequence shown here is derived from an EMBL/GenBank/DDBJ whole genome shotgun (WGS) entry which is preliminary data.</text>
</comment>
<keyword evidence="3" id="KW-1185">Reference proteome</keyword>
<evidence type="ECO:0000259" key="1">
    <source>
        <dbReference type="Pfam" id="PF08887"/>
    </source>
</evidence>
<evidence type="ECO:0000313" key="2">
    <source>
        <dbReference type="EMBL" id="TXB68196.1"/>
    </source>
</evidence>